<evidence type="ECO:0000313" key="1">
    <source>
        <dbReference type="EnsemblPlants" id="TuG1812G0100001601.01.T01.cds403610"/>
    </source>
</evidence>
<keyword evidence="2" id="KW-1185">Reference proteome</keyword>
<dbReference type="AlphaFoldDB" id="A0A8R7P0A1"/>
<reference evidence="2" key="1">
    <citation type="journal article" date="2013" name="Nature">
        <title>Draft genome of the wheat A-genome progenitor Triticum urartu.</title>
        <authorList>
            <person name="Ling H.Q."/>
            <person name="Zhao S."/>
            <person name="Liu D."/>
            <person name="Wang J."/>
            <person name="Sun H."/>
            <person name="Zhang C."/>
            <person name="Fan H."/>
            <person name="Li D."/>
            <person name="Dong L."/>
            <person name="Tao Y."/>
            <person name="Gao C."/>
            <person name="Wu H."/>
            <person name="Li Y."/>
            <person name="Cui Y."/>
            <person name="Guo X."/>
            <person name="Zheng S."/>
            <person name="Wang B."/>
            <person name="Yu K."/>
            <person name="Liang Q."/>
            <person name="Yang W."/>
            <person name="Lou X."/>
            <person name="Chen J."/>
            <person name="Feng M."/>
            <person name="Jian J."/>
            <person name="Zhang X."/>
            <person name="Luo G."/>
            <person name="Jiang Y."/>
            <person name="Liu J."/>
            <person name="Wang Z."/>
            <person name="Sha Y."/>
            <person name="Zhang B."/>
            <person name="Wu H."/>
            <person name="Tang D."/>
            <person name="Shen Q."/>
            <person name="Xue P."/>
            <person name="Zou S."/>
            <person name="Wang X."/>
            <person name="Liu X."/>
            <person name="Wang F."/>
            <person name="Yang Y."/>
            <person name="An X."/>
            <person name="Dong Z."/>
            <person name="Zhang K."/>
            <person name="Zhang X."/>
            <person name="Luo M.C."/>
            <person name="Dvorak J."/>
            <person name="Tong Y."/>
            <person name="Wang J."/>
            <person name="Yang H."/>
            <person name="Li Z."/>
            <person name="Wang D."/>
            <person name="Zhang A."/>
            <person name="Wang J."/>
        </authorList>
    </citation>
    <scope>NUCLEOTIDE SEQUENCE</scope>
    <source>
        <strain evidence="2">cv. G1812</strain>
    </source>
</reference>
<dbReference type="Proteomes" id="UP000015106">
    <property type="component" value="Chromosome 1"/>
</dbReference>
<proteinExistence type="predicted"/>
<dbReference type="Gramene" id="TuG1812G0100001601.01.T01">
    <property type="protein sequence ID" value="TuG1812G0100001601.01.T01.cds403610"/>
    <property type="gene ID" value="TuG1812G0100001601.01"/>
</dbReference>
<protein>
    <submittedName>
        <fullName evidence="1">Uncharacterized protein</fullName>
    </submittedName>
</protein>
<reference evidence="1" key="2">
    <citation type="submission" date="2018-03" db="EMBL/GenBank/DDBJ databases">
        <title>The Triticum urartu genome reveals the dynamic nature of wheat genome evolution.</title>
        <authorList>
            <person name="Ling H."/>
            <person name="Ma B."/>
            <person name="Shi X."/>
            <person name="Liu H."/>
            <person name="Dong L."/>
            <person name="Sun H."/>
            <person name="Cao Y."/>
            <person name="Gao Q."/>
            <person name="Zheng S."/>
            <person name="Li Y."/>
            <person name="Yu Y."/>
            <person name="Du H."/>
            <person name="Qi M."/>
            <person name="Li Y."/>
            <person name="Yu H."/>
            <person name="Cui Y."/>
            <person name="Wang N."/>
            <person name="Chen C."/>
            <person name="Wu H."/>
            <person name="Zhao Y."/>
            <person name="Zhang J."/>
            <person name="Li Y."/>
            <person name="Zhou W."/>
            <person name="Zhang B."/>
            <person name="Hu W."/>
            <person name="Eijk M."/>
            <person name="Tang J."/>
            <person name="Witsenboer H."/>
            <person name="Zhao S."/>
            <person name="Li Z."/>
            <person name="Zhang A."/>
            <person name="Wang D."/>
            <person name="Liang C."/>
        </authorList>
    </citation>
    <scope>NUCLEOTIDE SEQUENCE [LARGE SCALE GENOMIC DNA]</scope>
    <source>
        <strain evidence="1">cv. G1812</strain>
    </source>
</reference>
<accession>A0A8R7P0A1</accession>
<organism evidence="1 2">
    <name type="scientific">Triticum urartu</name>
    <name type="common">Red wild einkorn</name>
    <name type="synonym">Crithodium urartu</name>
    <dbReference type="NCBI Taxonomy" id="4572"/>
    <lineage>
        <taxon>Eukaryota</taxon>
        <taxon>Viridiplantae</taxon>
        <taxon>Streptophyta</taxon>
        <taxon>Embryophyta</taxon>
        <taxon>Tracheophyta</taxon>
        <taxon>Spermatophyta</taxon>
        <taxon>Magnoliopsida</taxon>
        <taxon>Liliopsida</taxon>
        <taxon>Poales</taxon>
        <taxon>Poaceae</taxon>
        <taxon>BOP clade</taxon>
        <taxon>Pooideae</taxon>
        <taxon>Triticodae</taxon>
        <taxon>Triticeae</taxon>
        <taxon>Triticinae</taxon>
        <taxon>Triticum</taxon>
    </lineage>
</organism>
<sequence length="168" mass="18911">MLEPGVAADVPDLLPPRQVPRLRQHLPAPLRAPDRQVQLLPGRHLRPLLHLIHGAERRHDQRLLAPLPSRFRPRRLVLRDPDEQPPLLALPRRRLLPFSLDMFMSETCRCTLAIRMKQSTSLSVHSCVHGHRAMLAPLPVSHTRIASSVARAQAAGPAQLLARRTSPH</sequence>
<name>A0A8R7P0A1_TRIUA</name>
<reference evidence="1" key="3">
    <citation type="submission" date="2022-06" db="UniProtKB">
        <authorList>
            <consortium name="EnsemblPlants"/>
        </authorList>
    </citation>
    <scope>IDENTIFICATION</scope>
</reference>
<evidence type="ECO:0000313" key="2">
    <source>
        <dbReference type="Proteomes" id="UP000015106"/>
    </source>
</evidence>
<dbReference type="EnsemblPlants" id="TuG1812G0100001601.01.T01">
    <property type="protein sequence ID" value="TuG1812G0100001601.01.T01.cds403610"/>
    <property type="gene ID" value="TuG1812G0100001601.01"/>
</dbReference>